<name>A0A368V9J4_9BACT</name>
<evidence type="ECO:0000313" key="2">
    <source>
        <dbReference type="EMBL" id="RCW37383.1"/>
    </source>
</evidence>
<gene>
    <name evidence="2" type="ORF">DFO77_10676</name>
</gene>
<dbReference type="AlphaFoldDB" id="A0A368V9J4"/>
<sequence>MQNDFRTVVDVGKFDFSIHADSEMLFLGSCFSDNIGARFKTSRMKALVNPFGVVYNPLSVARLVERALNPEPCTSDELVFHNEKWHHFDFHGSFSGFEPREVCEDINRTVQQTSSVLKSADVLFITFGTSFVYERQDTSEVVTNCHKFPSGFFSRYRLDPEEIVVKYKELIVSLRVFNPKLKIIFTVSPVRHWKDGANGNQVSKSALFLAIDKLVDLFDGVYYFPAYEILMDELRDYRFYDARMFNPSEQAVDYIWKRLSDVLFSSSAKKYISLTSRIAKARNHKLSASSGSQTVEFLRQSLRLIDDVTRQFPDCDLSSDAEYFRDELIKSEQ</sequence>
<protein>
    <submittedName>
        <fullName evidence="2">GSCFA family protein</fullName>
    </submittedName>
</protein>
<dbReference type="Proteomes" id="UP000252733">
    <property type="component" value="Unassembled WGS sequence"/>
</dbReference>
<comment type="caution">
    <text evidence="2">The sequence shown here is derived from an EMBL/GenBank/DDBJ whole genome shotgun (WGS) entry which is preliminary data.</text>
</comment>
<reference evidence="2 3" key="1">
    <citation type="submission" date="2018-07" db="EMBL/GenBank/DDBJ databases">
        <title>Freshwater and sediment microbial communities from various areas in North America, analyzing microbe dynamics in response to fracking.</title>
        <authorList>
            <person name="Lamendella R."/>
        </authorList>
    </citation>
    <scope>NUCLEOTIDE SEQUENCE [LARGE SCALE GENOMIC DNA]</scope>
    <source>
        <strain evidence="2 3">160A</strain>
    </source>
</reference>
<dbReference type="RefSeq" id="WP_114436675.1">
    <property type="nucleotide sequence ID" value="NZ_QPIZ01000006.1"/>
</dbReference>
<evidence type="ECO:0000313" key="3">
    <source>
        <dbReference type="Proteomes" id="UP000252733"/>
    </source>
</evidence>
<dbReference type="EMBL" id="QPIZ01000006">
    <property type="protein sequence ID" value="RCW37383.1"/>
    <property type="molecule type" value="Genomic_DNA"/>
</dbReference>
<keyword evidence="3" id="KW-1185">Reference proteome</keyword>
<dbReference type="Pfam" id="PF08885">
    <property type="entry name" value="GSCFA"/>
    <property type="match status" value="1"/>
</dbReference>
<proteinExistence type="predicted"/>
<accession>A0A368V9J4</accession>
<dbReference type="InterPro" id="IPR014982">
    <property type="entry name" value="GSCFA"/>
</dbReference>
<organism evidence="2 3">
    <name type="scientific">Marinilabilia salmonicolor</name>
    <dbReference type="NCBI Taxonomy" id="989"/>
    <lineage>
        <taxon>Bacteria</taxon>
        <taxon>Pseudomonadati</taxon>
        <taxon>Bacteroidota</taxon>
        <taxon>Bacteroidia</taxon>
        <taxon>Marinilabiliales</taxon>
        <taxon>Marinilabiliaceae</taxon>
        <taxon>Marinilabilia</taxon>
    </lineage>
</organism>
<evidence type="ECO:0000259" key="1">
    <source>
        <dbReference type="Pfam" id="PF08885"/>
    </source>
</evidence>
<feature type="domain" description="GSCFA" evidence="1">
    <location>
        <begin position="24"/>
        <end position="258"/>
    </location>
</feature>